<dbReference type="PROSITE" id="PS50048">
    <property type="entry name" value="ZN2_CY6_FUNGAL_2"/>
    <property type="match status" value="1"/>
</dbReference>
<dbReference type="PANTHER" id="PTHR36206">
    <property type="entry name" value="ASPERCRYPTIN BIOSYNTHESIS CLUSTER-SPECIFIC TRANSCRIPTION REGULATOR ATNN-RELATED"/>
    <property type="match status" value="1"/>
</dbReference>
<dbReference type="InterPro" id="IPR036864">
    <property type="entry name" value="Zn2-C6_fun-type_DNA-bd_sf"/>
</dbReference>
<evidence type="ECO:0000313" key="8">
    <source>
        <dbReference type="EMBL" id="CAF9912357.1"/>
    </source>
</evidence>
<dbReference type="GO" id="GO:0008270">
    <property type="term" value="F:zinc ion binding"/>
    <property type="evidence" value="ECO:0007669"/>
    <property type="project" value="InterPro"/>
</dbReference>
<dbReference type="OrthoDB" id="2593732at2759"/>
<evidence type="ECO:0000256" key="6">
    <source>
        <dbReference type="ARBA" id="ARBA00023242"/>
    </source>
</evidence>
<keyword evidence="6" id="KW-0539">Nucleus</keyword>
<dbReference type="Pfam" id="PF11951">
    <property type="entry name" value="Fungal_trans_2"/>
    <property type="match status" value="1"/>
</dbReference>
<evidence type="ECO:0000313" key="9">
    <source>
        <dbReference type="Proteomes" id="UP000664169"/>
    </source>
</evidence>
<evidence type="ECO:0000256" key="5">
    <source>
        <dbReference type="ARBA" id="ARBA00023163"/>
    </source>
</evidence>
<keyword evidence="5" id="KW-0804">Transcription</keyword>
<dbReference type="GO" id="GO:0003677">
    <property type="term" value="F:DNA binding"/>
    <property type="evidence" value="ECO:0007669"/>
    <property type="project" value="UniProtKB-KW"/>
</dbReference>
<keyword evidence="1" id="KW-0479">Metal-binding</keyword>
<dbReference type="InterPro" id="IPR021858">
    <property type="entry name" value="Fun_TF"/>
</dbReference>
<keyword evidence="4" id="KW-0238">DNA-binding</keyword>
<name>A0A8H3EU44_9LECA</name>
<evidence type="ECO:0000256" key="3">
    <source>
        <dbReference type="ARBA" id="ARBA00023015"/>
    </source>
</evidence>
<accession>A0A8H3EU44</accession>
<dbReference type="InterPro" id="IPR052360">
    <property type="entry name" value="Transcr_Regulatory_Proteins"/>
</dbReference>
<proteinExistence type="predicted"/>
<dbReference type="PANTHER" id="PTHR36206:SF16">
    <property type="entry name" value="TRANSCRIPTION FACTOR DOMAIN-CONTAINING PROTEIN-RELATED"/>
    <property type="match status" value="1"/>
</dbReference>
<keyword evidence="2" id="KW-0862">Zinc</keyword>
<organism evidence="8 9">
    <name type="scientific">Gomphillus americanus</name>
    <dbReference type="NCBI Taxonomy" id="1940652"/>
    <lineage>
        <taxon>Eukaryota</taxon>
        <taxon>Fungi</taxon>
        <taxon>Dikarya</taxon>
        <taxon>Ascomycota</taxon>
        <taxon>Pezizomycotina</taxon>
        <taxon>Lecanoromycetes</taxon>
        <taxon>OSLEUM clade</taxon>
        <taxon>Ostropomycetidae</taxon>
        <taxon>Ostropales</taxon>
        <taxon>Graphidaceae</taxon>
        <taxon>Gomphilloideae</taxon>
        <taxon>Gomphillus</taxon>
    </lineage>
</organism>
<dbReference type="Gene3D" id="4.10.240.10">
    <property type="entry name" value="Zn(2)-C6 fungal-type DNA-binding domain"/>
    <property type="match status" value="1"/>
</dbReference>
<dbReference type="Proteomes" id="UP000664169">
    <property type="component" value="Unassembled WGS sequence"/>
</dbReference>
<dbReference type="CDD" id="cd00067">
    <property type="entry name" value="GAL4"/>
    <property type="match status" value="1"/>
</dbReference>
<dbReference type="PROSITE" id="PS00463">
    <property type="entry name" value="ZN2_CY6_FUNGAL_1"/>
    <property type="match status" value="1"/>
</dbReference>
<comment type="caution">
    <text evidence="8">The sequence shown here is derived from an EMBL/GenBank/DDBJ whole genome shotgun (WGS) entry which is preliminary data.</text>
</comment>
<protein>
    <recommendedName>
        <fullName evidence="7">Zn(2)-C6 fungal-type domain-containing protein</fullName>
    </recommendedName>
</protein>
<dbReference type="Pfam" id="PF00172">
    <property type="entry name" value="Zn_clus"/>
    <property type="match status" value="1"/>
</dbReference>
<dbReference type="AlphaFoldDB" id="A0A8H3EU44"/>
<dbReference type="EMBL" id="CAJPDQ010000007">
    <property type="protein sequence ID" value="CAF9912357.1"/>
    <property type="molecule type" value="Genomic_DNA"/>
</dbReference>
<keyword evidence="9" id="KW-1185">Reference proteome</keyword>
<dbReference type="SUPFAM" id="SSF57701">
    <property type="entry name" value="Zn2/Cys6 DNA-binding domain"/>
    <property type="match status" value="1"/>
</dbReference>
<evidence type="ECO:0000256" key="1">
    <source>
        <dbReference type="ARBA" id="ARBA00022723"/>
    </source>
</evidence>
<reference evidence="8" key="1">
    <citation type="submission" date="2021-03" db="EMBL/GenBank/DDBJ databases">
        <authorList>
            <person name="Tagirdzhanova G."/>
        </authorList>
    </citation>
    <scope>NUCLEOTIDE SEQUENCE</scope>
</reference>
<dbReference type="GO" id="GO:0000981">
    <property type="term" value="F:DNA-binding transcription factor activity, RNA polymerase II-specific"/>
    <property type="evidence" value="ECO:0007669"/>
    <property type="project" value="InterPro"/>
</dbReference>
<keyword evidence="3" id="KW-0805">Transcription regulation</keyword>
<evidence type="ECO:0000256" key="2">
    <source>
        <dbReference type="ARBA" id="ARBA00022833"/>
    </source>
</evidence>
<gene>
    <name evidence="8" type="ORF">GOMPHAMPRED_007638</name>
</gene>
<feature type="domain" description="Zn(2)-C6 fungal-type" evidence="7">
    <location>
        <begin position="20"/>
        <end position="48"/>
    </location>
</feature>
<sequence>MSAQIERSRQRAKKPKVRTGCRTCKSRRVKCDEERPACLRCRTSGRICGGYEINPNAQRHVAPQVVAIAPKFKPEIVLPPTSSLGLSHEEAANFEYFRVKTLLSIGSFHRYSLWESLIIQICFQEPAVLNAAVAVGSTHRSFEKYRWPGATPDDEDVQKRITQSHYLKAINTLRTKLADNSDPRKYEIALMTCFLFICLELIQSEISSAINHLRTGLRILCELKGRSEYKKGKSTIVSTSSNPESLLDFLTIFFARLDYQSTMFGERIPRTIAIPSSNASGSELWIPLTFCNVAEARQYLDAISSAVFAFRGRIVACHDSGLWNDKSLKHRWAHTMYKHPDVKALDPKLLEQQAELEDRMNAWEKTFQKLVSKNQRFFSAQDSCASKLAHNNWLAIWILLKEALSTRQTCFDQYTEEFRQIVALSEKFCLVKETALPSFSTDMGCFGALYYVATKCRDSAIRRTAASLLLQSPRREGMWDGHVISQFARQVIAIEESGLVAKKAFLTCDEVPETSRFSDITIGFSKDGSRGRLYLGRFRHESDGQWFVREVEFDFMKDPTIVKNLDIVPGSRLNEPEDPGSATCETPTRPWTSYFFAQSSELNIPAFRGIIPIFILPDEEELERLKRQHEETVRNSMKDKITVPAPVEETPLKQAIPMGAVW</sequence>
<evidence type="ECO:0000256" key="4">
    <source>
        <dbReference type="ARBA" id="ARBA00023125"/>
    </source>
</evidence>
<dbReference type="InterPro" id="IPR001138">
    <property type="entry name" value="Zn2Cys6_DnaBD"/>
</dbReference>
<dbReference type="SMART" id="SM00066">
    <property type="entry name" value="GAL4"/>
    <property type="match status" value="1"/>
</dbReference>
<evidence type="ECO:0000259" key="7">
    <source>
        <dbReference type="PROSITE" id="PS50048"/>
    </source>
</evidence>